<feature type="compositionally biased region" description="Acidic residues" evidence="1">
    <location>
        <begin position="68"/>
        <end position="81"/>
    </location>
</feature>
<reference evidence="2 3" key="1">
    <citation type="submission" date="2019-01" db="EMBL/GenBank/DDBJ databases">
        <title>Genome sequencing of the rare red list fungi Fomitopsis rosea.</title>
        <authorList>
            <person name="Buettner E."/>
            <person name="Kellner H."/>
        </authorList>
    </citation>
    <scope>NUCLEOTIDE SEQUENCE [LARGE SCALE GENOMIC DNA]</scope>
    <source>
        <strain evidence="2 3">DSM 105464</strain>
    </source>
</reference>
<dbReference type="AlphaFoldDB" id="A0A4Y9YCB1"/>
<gene>
    <name evidence="2" type="ORF">EVJ58_g5441</name>
</gene>
<dbReference type="Proteomes" id="UP000298390">
    <property type="component" value="Unassembled WGS sequence"/>
</dbReference>
<feature type="region of interest" description="Disordered" evidence="1">
    <location>
        <begin position="177"/>
        <end position="256"/>
    </location>
</feature>
<feature type="region of interest" description="Disordered" evidence="1">
    <location>
        <begin position="314"/>
        <end position="352"/>
    </location>
</feature>
<comment type="caution">
    <text evidence="2">The sequence shown here is derived from an EMBL/GenBank/DDBJ whole genome shotgun (WGS) entry which is preliminary data.</text>
</comment>
<feature type="compositionally biased region" description="Basic and acidic residues" evidence="1">
    <location>
        <begin position="91"/>
        <end position="104"/>
    </location>
</feature>
<organism evidence="2 3">
    <name type="scientific">Rhodofomes roseus</name>
    <dbReference type="NCBI Taxonomy" id="34475"/>
    <lineage>
        <taxon>Eukaryota</taxon>
        <taxon>Fungi</taxon>
        <taxon>Dikarya</taxon>
        <taxon>Basidiomycota</taxon>
        <taxon>Agaricomycotina</taxon>
        <taxon>Agaricomycetes</taxon>
        <taxon>Polyporales</taxon>
        <taxon>Rhodofomes</taxon>
    </lineage>
</organism>
<dbReference type="EMBL" id="SEKV01000277">
    <property type="protein sequence ID" value="TFY59975.1"/>
    <property type="molecule type" value="Genomic_DNA"/>
</dbReference>
<feature type="region of interest" description="Disordered" evidence="1">
    <location>
        <begin position="40"/>
        <end position="152"/>
    </location>
</feature>
<evidence type="ECO:0000313" key="2">
    <source>
        <dbReference type="EMBL" id="TFY59975.1"/>
    </source>
</evidence>
<feature type="compositionally biased region" description="Basic and acidic residues" evidence="1">
    <location>
        <begin position="201"/>
        <end position="217"/>
    </location>
</feature>
<sequence length="376" mass="42330">MSTRRLSTVHDLASLRLHPDGTRVQNSEKNLRIRASKYAAQDTKGNWFARDAGGTGNVKQRWAKPRDEDADEESSSTDEDELPAKNKGKQRATEDNEEEQLKDNRARKRRRFYEDESFIAATPSGGPSAQGSPKASSSRLSESEPPADWVLPTPSAETLKCMHYFACNYYTAMGQLRDSTKGARRSKKARRRKRLQEEEDGARSSEPPDERAPHESSTEEESSSAPESEDDEDEDADGGNYKPQMRSRRQRRASPDMYKALDGSALMAISMFVQEHIAQLLSADIPDEWDTEMEADRQAQRGKQAALNSLLESQYGRPSWKVRSRKAKDVGDEEVVEDPDKDKDVETPGRRTRGVVLPKVSVPFLDDSSEDEDYVP</sequence>
<accession>A0A4Y9YCB1</accession>
<feature type="compositionally biased region" description="Basic and acidic residues" evidence="1">
    <location>
        <begin position="338"/>
        <end position="349"/>
    </location>
</feature>
<feature type="compositionally biased region" description="Acidic residues" evidence="1">
    <location>
        <begin position="218"/>
        <end position="237"/>
    </location>
</feature>
<name>A0A4Y9YCB1_9APHY</name>
<feature type="compositionally biased region" description="Polar residues" evidence="1">
    <location>
        <begin position="125"/>
        <end position="140"/>
    </location>
</feature>
<protein>
    <submittedName>
        <fullName evidence="2">Uncharacterized protein</fullName>
    </submittedName>
</protein>
<dbReference type="STRING" id="34475.A0A4Y9YCB1"/>
<evidence type="ECO:0000313" key="3">
    <source>
        <dbReference type="Proteomes" id="UP000298390"/>
    </source>
</evidence>
<evidence type="ECO:0000256" key="1">
    <source>
        <dbReference type="SAM" id="MobiDB-lite"/>
    </source>
</evidence>
<proteinExistence type="predicted"/>
<feature type="compositionally biased region" description="Basic residues" evidence="1">
    <location>
        <begin position="182"/>
        <end position="194"/>
    </location>
</feature>